<proteinExistence type="predicted"/>
<dbReference type="AlphaFoldDB" id="H3D775"/>
<feature type="domain" description="U1-type" evidence="2">
    <location>
        <begin position="10"/>
        <end position="44"/>
    </location>
</feature>
<dbReference type="OMA" id="KINESPW"/>
<dbReference type="PANTHER" id="PTHR15577:SF2">
    <property type="entry name" value="ZINC FINGER PROTEIN 318"/>
    <property type="match status" value="1"/>
</dbReference>
<sequence>PPEPFEYYDAGNHWCHSCNLTSGSMFDFFTHCHSKTHRKTLDPYDRPWASTPSRTFSSSAGGFQLCCLCLAAGSEFLLPVRGFFCLLCQVFSGDAVCAEEHVTTHTHNQKYQQHMREFPLYEQRRNLDRQAGRSSQSSGTKRKQEDEESRSRDKEERSRQKKEKRDKRKEEDPVQEEEAEEKPSQ</sequence>
<dbReference type="PANTHER" id="PTHR15577">
    <property type="entry name" value="ZINC FINGER CONTAINING PROTEIN"/>
    <property type="match status" value="1"/>
</dbReference>
<reference evidence="3" key="3">
    <citation type="submission" date="2025-09" db="UniProtKB">
        <authorList>
            <consortium name="Ensembl"/>
        </authorList>
    </citation>
    <scope>IDENTIFICATION</scope>
</reference>
<feature type="region of interest" description="Disordered" evidence="1">
    <location>
        <begin position="128"/>
        <end position="185"/>
    </location>
</feature>
<feature type="domain" description="U1-type" evidence="2">
    <location>
        <begin position="80"/>
        <end position="114"/>
    </location>
</feature>
<dbReference type="InParanoid" id="H3D775"/>
<organism evidence="3 4">
    <name type="scientific">Tetraodon nigroviridis</name>
    <name type="common">Spotted green pufferfish</name>
    <name type="synonym">Chelonodon nigroviridis</name>
    <dbReference type="NCBI Taxonomy" id="99883"/>
    <lineage>
        <taxon>Eukaryota</taxon>
        <taxon>Metazoa</taxon>
        <taxon>Chordata</taxon>
        <taxon>Craniata</taxon>
        <taxon>Vertebrata</taxon>
        <taxon>Euteleostomi</taxon>
        <taxon>Actinopterygii</taxon>
        <taxon>Neopterygii</taxon>
        <taxon>Teleostei</taxon>
        <taxon>Neoteleostei</taxon>
        <taxon>Acanthomorphata</taxon>
        <taxon>Eupercaria</taxon>
        <taxon>Tetraodontiformes</taxon>
        <taxon>Tetradontoidea</taxon>
        <taxon>Tetraodontidae</taxon>
        <taxon>Tetraodon</taxon>
    </lineage>
</organism>
<reference evidence="3" key="2">
    <citation type="submission" date="2025-08" db="UniProtKB">
        <authorList>
            <consortium name="Ensembl"/>
        </authorList>
    </citation>
    <scope>IDENTIFICATION</scope>
</reference>
<dbReference type="InterPro" id="IPR055309">
    <property type="entry name" value="Znf318-like"/>
</dbReference>
<evidence type="ECO:0000313" key="3">
    <source>
        <dbReference type="Ensembl" id="ENSTNIP00000016366.1"/>
    </source>
</evidence>
<reference evidence="4" key="1">
    <citation type="journal article" date="2004" name="Nature">
        <title>Genome duplication in the teleost fish Tetraodon nigroviridis reveals the early vertebrate proto-karyotype.</title>
        <authorList>
            <person name="Jaillon O."/>
            <person name="Aury J.-M."/>
            <person name="Brunet F."/>
            <person name="Petit J.-L."/>
            <person name="Stange-Thomann N."/>
            <person name="Mauceli E."/>
            <person name="Bouneau L."/>
            <person name="Fischer C."/>
            <person name="Ozouf-Costaz C."/>
            <person name="Bernot A."/>
            <person name="Nicaud S."/>
            <person name="Jaffe D."/>
            <person name="Fisher S."/>
            <person name="Lutfalla G."/>
            <person name="Dossat C."/>
            <person name="Segurens B."/>
            <person name="Dasilva C."/>
            <person name="Salanoubat M."/>
            <person name="Levy M."/>
            <person name="Boudet N."/>
            <person name="Castellano S."/>
            <person name="Anthouard V."/>
            <person name="Jubin C."/>
            <person name="Castelli V."/>
            <person name="Katinka M."/>
            <person name="Vacherie B."/>
            <person name="Biemont C."/>
            <person name="Skalli Z."/>
            <person name="Cattolico L."/>
            <person name="Poulain J."/>
            <person name="De Berardinis V."/>
            <person name="Cruaud C."/>
            <person name="Duprat S."/>
            <person name="Brottier P."/>
            <person name="Coutanceau J.-P."/>
            <person name="Gouzy J."/>
            <person name="Parra G."/>
            <person name="Lardier G."/>
            <person name="Chapple C."/>
            <person name="McKernan K.J."/>
            <person name="McEwan P."/>
            <person name="Bosak S."/>
            <person name="Kellis M."/>
            <person name="Volff J.-N."/>
            <person name="Guigo R."/>
            <person name="Zody M.C."/>
            <person name="Mesirov J."/>
            <person name="Lindblad-Toh K."/>
            <person name="Birren B."/>
            <person name="Nusbaum C."/>
            <person name="Kahn D."/>
            <person name="Robinson-Rechavi M."/>
            <person name="Laudet V."/>
            <person name="Schachter V."/>
            <person name="Quetier F."/>
            <person name="Saurin W."/>
            <person name="Scarpelli C."/>
            <person name="Wincker P."/>
            <person name="Lander E.S."/>
            <person name="Weissenbach J."/>
            <person name="Roest Crollius H."/>
        </authorList>
    </citation>
    <scope>NUCLEOTIDE SEQUENCE [LARGE SCALE GENOMIC DNA]</scope>
</reference>
<dbReference type="STRING" id="99883.ENSTNIP00000016366"/>
<feature type="compositionally biased region" description="Acidic residues" evidence="1">
    <location>
        <begin position="173"/>
        <end position="185"/>
    </location>
</feature>
<dbReference type="HOGENOM" id="CLU_1558789_0_0_1"/>
<name>H3D775_TETNG</name>
<evidence type="ECO:0000313" key="4">
    <source>
        <dbReference type="Proteomes" id="UP000007303"/>
    </source>
</evidence>
<dbReference type="GO" id="GO:0045893">
    <property type="term" value="P:positive regulation of DNA-templated transcription"/>
    <property type="evidence" value="ECO:0007669"/>
    <property type="project" value="TreeGrafter"/>
</dbReference>
<dbReference type="GO" id="GO:0003676">
    <property type="term" value="F:nucleic acid binding"/>
    <property type="evidence" value="ECO:0007669"/>
    <property type="project" value="InterPro"/>
</dbReference>
<accession>H3D775</accession>
<evidence type="ECO:0000256" key="1">
    <source>
        <dbReference type="SAM" id="MobiDB-lite"/>
    </source>
</evidence>
<keyword evidence="4" id="KW-1185">Reference proteome</keyword>
<dbReference type="Proteomes" id="UP000007303">
    <property type="component" value="Unassembled WGS sequence"/>
</dbReference>
<dbReference type="InterPro" id="IPR003604">
    <property type="entry name" value="Matrin/U1-like-C_Znf_C2H2"/>
</dbReference>
<feature type="compositionally biased region" description="Basic and acidic residues" evidence="1">
    <location>
        <begin position="142"/>
        <end position="158"/>
    </location>
</feature>
<dbReference type="GO" id="GO:0008270">
    <property type="term" value="F:zinc ion binding"/>
    <property type="evidence" value="ECO:0007669"/>
    <property type="project" value="InterPro"/>
</dbReference>
<dbReference type="GO" id="GO:0005654">
    <property type="term" value="C:nucleoplasm"/>
    <property type="evidence" value="ECO:0007669"/>
    <property type="project" value="TreeGrafter"/>
</dbReference>
<dbReference type="GeneTree" id="ENSGT00390000000614"/>
<dbReference type="SMART" id="SM00451">
    <property type="entry name" value="ZnF_U1"/>
    <property type="match status" value="2"/>
</dbReference>
<dbReference type="Ensembl" id="ENSTNIT00000016579.1">
    <property type="protein sequence ID" value="ENSTNIP00000016366.1"/>
    <property type="gene ID" value="ENSTNIG00000013375.1"/>
</dbReference>
<protein>
    <recommendedName>
        <fullName evidence="2">U1-type domain-containing protein</fullName>
    </recommendedName>
</protein>
<evidence type="ECO:0000259" key="2">
    <source>
        <dbReference type="SMART" id="SM00451"/>
    </source>
</evidence>
<dbReference type="GO" id="GO:0045892">
    <property type="term" value="P:negative regulation of DNA-templated transcription"/>
    <property type="evidence" value="ECO:0007669"/>
    <property type="project" value="TreeGrafter"/>
</dbReference>